<name>A0ABS3QBF3_9BACT</name>
<sequence length="80" mass="8991">MKKISYYYLYYTPKGTGLVVFRLENDATDYSTGPLSSNELAAVAAVLAQSNISYDPTQKTFGAFDRDDEEHPLTKFMRPA</sequence>
<dbReference type="Proteomes" id="UP000664369">
    <property type="component" value="Unassembled WGS sequence"/>
</dbReference>
<gene>
    <name evidence="1" type="ORF">J4E00_04715</name>
</gene>
<organism evidence="1 2">
    <name type="scientific">Hymenobacter negativus</name>
    <dbReference type="NCBI Taxonomy" id="2795026"/>
    <lineage>
        <taxon>Bacteria</taxon>
        <taxon>Pseudomonadati</taxon>
        <taxon>Bacteroidota</taxon>
        <taxon>Cytophagia</taxon>
        <taxon>Cytophagales</taxon>
        <taxon>Hymenobacteraceae</taxon>
        <taxon>Hymenobacter</taxon>
    </lineage>
</organism>
<dbReference type="RefSeq" id="WP_208173882.1">
    <property type="nucleotide sequence ID" value="NZ_JAGETZ010000002.1"/>
</dbReference>
<protein>
    <submittedName>
        <fullName evidence="1">Uncharacterized protein</fullName>
    </submittedName>
</protein>
<reference evidence="1 2" key="1">
    <citation type="submission" date="2021-03" db="EMBL/GenBank/DDBJ databases">
        <authorList>
            <person name="Kim M.K."/>
        </authorList>
    </citation>
    <scope>NUCLEOTIDE SEQUENCE [LARGE SCALE GENOMIC DNA]</scope>
    <source>
        <strain evidence="1 2">BT442</strain>
    </source>
</reference>
<keyword evidence="2" id="KW-1185">Reference proteome</keyword>
<evidence type="ECO:0000313" key="2">
    <source>
        <dbReference type="Proteomes" id="UP000664369"/>
    </source>
</evidence>
<proteinExistence type="predicted"/>
<dbReference type="EMBL" id="JAGETZ010000002">
    <property type="protein sequence ID" value="MBO2008343.1"/>
    <property type="molecule type" value="Genomic_DNA"/>
</dbReference>
<evidence type="ECO:0000313" key="1">
    <source>
        <dbReference type="EMBL" id="MBO2008343.1"/>
    </source>
</evidence>
<comment type="caution">
    <text evidence="1">The sequence shown here is derived from an EMBL/GenBank/DDBJ whole genome shotgun (WGS) entry which is preliminary data.</text>
</comment>
<accession>A0ABS3QBF3</accession>